<feature type="chain" id="PRO_5029784970" evidence="1">
    <location>
        <begin position="29"/>
        <end position="77"/>
    </location>
</feature>
<dbReference type="AlphaFoldDB" id="A0A7I8KSQ6"/>
<keyword evidence="1" id="KW-0732">Signal</keyword>
<protein>
    <submittedName>
        <fullName evidence="2">Uncharacterized protein</fullName>
    </submittedName>
</protein>
<reference evidence="2" key="1">
    <citation type="submission" date="2020-02" db="EMBL/GenBank/DDBJ databases">
        <authorList>
            <person name="Scholz U."/>
            <person name="Mascher M."/>
            <person name="Fiebig A."/>
        </authorList>
    </citation>
    <scope>NUCLEOTIDE SEQUENCE</scope>
</reference>
<feature type="signal peptide" evidence="1">
    <location>
        <begin position="1"/>
        <end position="28"/>
    </location>
</feature>
<gene>
    <name evidence="2" type="ORF">SI8410_07010714</name>
</gene>
<keyword evidence="3" id="KW-1185">Reference proteome</keyword>
<evidence type="ECO:0000313" key="2">
    <source>
        <dbReference type="EMBL" id="CAA7400044.1"/>
    </source>
</evidence>
<evidence type="ECO:0000313" key="3">
    <source>
        <dbReference type="Proteomes" id="UP000663760"/>
    </source>
</evidence>
<evidence type="ECO:0000256" key="1">
    <source>
        <dbReference type="SAM" id="SignalP"/>
    </source>
</evidence>
<proteinExistence type="predicted"/>
<name>A0A7I8KSQ6_SPIIN</name>
<dbReference type="Proteomes" id="UP000663760">
    <property type="component" value="Chromosome 7"/>
</dbReference>
<dbReference type="EMBL" id="LR746270">
    <property type="protein sequence ID" value="CAA7400044.1"/>
    <property type="molecule type" value="Genomic_DNA"/>
</dbReference>
<accession>A0A7I8KSQ6</accession>
<sequence>MTAKGLTTLMKVVVLLALLAFLTSPAWAEQRCAAGTFCRGTPGKCKDWDCAKTCANGAPLGASKGCCDNDGICCCYE</sequence>
<organism evidence="2 3">
    <name type="scientific">Spirodela intermedia</name>
    <name type="common">Intermediate duckweed</name>
    <dbReference type="NCBI Taxonomy" id="51605"/>
    <lineage>
        <taxon>Eukaryota</taxon>
        <taxon>Viridiplantae</taxon>
        <taxon>Streptophyta</taxon>
        <taxon>Embryophyta</taxon>
        <taxon>Tracheophyta</taxon>
        <taxon>Spermatophyta</taxon>
        <taxon>Magnoliopsida</taxon>
        <taxon>Liliopsida</taxon>
        <taxon>Araceae</taxon>
        <taxon>Lemnoideae</taxon>
        <taxon>Spirodela</taxon>
    </lineage>
</organism>